<evidence type="ECO:0000256" key="2">
    <source>
        <dbReference type="SAM" id="MobiDB-lite"/>
    </source>
</evidence>
<accession>A0A1J9R0E5</accession>
<feature type="compositionally biased region" description="Low complexity" evidence="2">
    <location>
        <begin position="104"/>
        <end position="114"/>
    </location>
</feature>
<dbReference type="EMBL" id="MNUE01000028">
    <property type="protein sequence ID" value="OJD33722.1"/>
    <property type="molecule type" value="Genomic_DNA"/>
</dbReference>
<proteinExistence type="predicted"/>
<reference evidence="3 4" key="1">
    <citation type="submission" date="2016-10" db="EMBL/GenBank/DDBJ databases">
        <title>Proteomics and genomics reveal pathogen-plant mechanisms compatible with a hemibiotrophic lifestyle of Diplodia corticola.</title>
        <authorList>
            <person name="Fernandes I."/>
            <person name="De Jonge R."/>
            <person name="Van De Peer Y."/>
            <person name="Devreese B."/>
            <person name="Alves A."/>
            <person name="Esteves A.C."/>
        </authorList>
    </citation>
    <scope>NUCLEOTIDE SEQUENCE [LARGE SCALE GENOMIC DNA]</scope>
    <source>
        <strain evidence="3 4">CBS 112549</strain>
    </source>
</reference>
<dbReference type="AlphaFoldDB" id="A0A1J9R0E5"/>
<protein>
    <submittedName>
        <fullName evidence="3">Uncharacterized protein</fullName>
    </submittedName>
</protein>
<sequence length="215" mass="23666">MWETDTREQTRQQATYNKLEEAVLKLEEANVRIAGYERLMHELRTLPDDEAVRLFWRIRDSSSEQRSDDAGGGGGGGADNEGYDWLVGGAGGMSIGEDEYGVPTTQQQHTHQQQLAGELPPPPPPPPPPGPPGSQFASAAATMGMGVEMDVGVGVGVGVGVQGEQPHPHLPYHHHQQGPPPQQPQQQQHHHHHHQAYGEGAYQERHLYGDRHRHH</sequence>
<feature type="region of interest" description="Disordered" evidence="2">
    <location>
        <begin position="61"/>
        <end position="138"/>
    </location>
</feature>
<feature type="coiled-coil region" evidence="1">
    <location>
        <begin position="9"/>
        <end position="46"/>
    </location>
</feature>
<keyword evidence="1" id="KW-0175">Coiled coil</keyword>
<feature type="region of interest" description="Disordered" evidence="2">
    <location>
        <begin position="158"/>
        <end position="199"/>
    </location>
</feature>
<evidence type="ECO:0000313" key="3">
    <source>
        <dbReference type="EMBL" id="OJD33722.1"/>
    </source>
</evidence>
<dbReference type="OrthoDB" id="3961016at2759"/>
<name>A0A1J9R0E5_9PEZI</name>
<keyword evidence="4" id="KW-1185">Reference proteome</keyword>
<evidence type="ECO:0000256" key="1">
    <source>
        <dbReference type="SAM" id="Coils"/>
    </source>
</evidence>
<feature type="compositionally biased region" description="Gly residues" evidence="2">
    <location>
        <begin position="70"/>
        <end position="79"/>
    </location>
</feature>
<organism evidence="3 4">
    <name type="scientific">Diplodia corticola</name>
    <dbReference type="NCBI Taxonomy" id="236234"/>
    <lineage>
        <taxon>Eukaryota</taxon>
        <taxon>Fungi</taxon>
        <taxon>Dikarya</taxon>
        <taxon>Ascomycota</taxon>
        <taxon>Pezizomycotina</taxon>
        <taxon>Dothideomycetes</taxon>
        <taxon>Dothideomycetes incertae sedis</taxon>
        <taxon>Botryosphaeriales</taxon>
        <taxon>Botryosphaeriaceae</taxon>
        <taxon>Diplodia</taxon>
    </lineage>
</organism>
<comment type="caution">
    <text evidence="3">The sequence shown here is derived from an EMBL/GenBank/DDBJ whole genome shotgun (WGS) entry which is preliminary data.</text>
</comment>
<dbReference type="Proteomes" id="UP000183809">
    <property type="component" value="Unassembled WGS sequence"/>
</dbReference>
<feature type="compositionally biased region" description="Pro residues" evidence="2">
    <location>
        <begin position="119"/>
        <end position="132"/>
    </location>
</feature>
<dbReference type="RefSeq" id="XP_020129982.1">
    <property type="nucleotide sequence ID" value="XM_020273713.1"/>
</dbReference>
<dbReference type="GeneID" id="31013974"/>
<gene>
    <name evidence="3" type="ORF">BKCO1_2800062</name>
</gene>
<evidence type="ECO:0000313" key="4">
    <source>
        <dbReference type="Proteomes" id="UP000183809"/>
    </source>
</evidence>